<gene>
    <name evidence="4" type="ORF">BD410DRAFT_788475</name>
</gene>
<keyword evidence="5" id="KW-1185">Reference proteome</keyword>
<dbReference type="Pfam" id="PF03446">
    <property type="entry name" value="NAD_binding_2"/>
    <property type="match status" value="1"/>
</dbReference>
<dbReference type="PANTHER" id="PTHR43580:SF2">
    <property type="entry name" value="CYTOKINE-LIKE NUCLEAR FACTOR N-PAC"/>
    <property type="match status" value="1"/>
</dbReference>
<dbReference type="GO" id="GO:0050661">
    <property type="term" value="F:NADP binding"/>
    <property type="evidence" value="ECO:0007669"/>
    <property type="project" value="InterPro"/>
</dbReference>
<dbReference type="EMBL" id="ML170174">
    <property type="protein sequence ID" value="TDL22646.1"/>
    <property type="molecule type" value="Genomic_DNA"/>
</dbReference>
<dbReference type="Pfam" id="PF09130">
    <property type="entry name" value="DUF1932"/>
    <property type="match status" value="1"/>
</dbReference>
<dbReference type="SUPFAM" id="SSF48179">
    <property type="entry name" value="6-phosphogluconate dehydrogenase C-terminal domain-like"/>
    <property type="match status" value="1"/>
</dbReference>
<evidence type="ECO:0000256" key="1">
    <source>
        <dbReference type="ARBA" id="ARBA00007598"/>
    </source>
</evidence>
<accession>A0A4Y7Q5R3</accession>
<dbReference type="InterPro" id="IPR051265">
    <property type="entry name" value="HIBADH-related_NP60_sf"/>
</dbReference>
<feature type="domain" description="6-phosphogluconate dehydrogenase NADP-binding" evidence="2">
    <location>
        <begin position="6"/>
        <end position="156"/>
    </location>
</feature>
<dbReference type="VEuPathDB" id="FungiDB:BD410DRAFT_788475"/>
<dbReference type="InterPro" id="IPR008927">
    <property type="entry name" value="6-PGluconate_DH-like_C_sf"/>
</dbReference>
<dbReference type="Gene3D" id="1.10.1040.10">
    <property type="entry name" value="N-(1-d-carboxylethyl)-l-norvaline Dehydrogenase, domain 2"/>
    <property type="match status" value="1"/>
</dbReference>
<dbReference type="STRING" id="50990.A0A4Y7Q5R3"/>
<dbReference type="Proteomes" id="UP000294933">
    <property type="component" value="Unassembled WGS sequence"/>
</dbReference>
<dbReference type="InterPro" id="IPR006115">
    <property type="entry name" value="6PGDH_NADP-bd"/>
</dbReference>
<dbReference type="OrthoDB" id="9988102at2759"/>
<sequence>MAPSLSVISAGSMGSAIAAKMVKAGCTVYTSSDGRSQATKERIREVGMIDVPTSELFHRADWLISILPPSEAFAFAEKAVLWASQLQVDGGSRAERRLYFVDCNAVNPDTAKRIGNLFENSSVTFIDAGIIGGPPSDTYDPTIYASTSPSDIDALDDFTKLNSFGLKIRALTGEDAGIGDASALKMSYAGISKGMTGIFTTMILAAHSASPATSMALLRELHASQPAVLQRITAGVPSMLPKAYRWVGEMEEIAGFVGDNEGRVYEGMAQLYRRIENSVKNDGEGEGDVGVLQSFVRDAKAVLEKGS</sequence>
<dbReference type="Gene3D" id="3.40.50.720">
    <property type="entry name" value="NAD(P)-binding Rossmann-like Domain"/>
    <property type="match status" value="1"/>
</dbReference>
<protein>
    <submittedName>
        <fullName evidence="4">6-phosphogluconate dehydrogenase C-terminal domain-like protein</fullName>
    </submittedName>
</protein>
<dbReference type="PANTHER" id="PTHR43580">
    <property type="entry name" value="OXIDOREDUCTASE GLYR1-RELATED"/>
    <property type="match status" value="1"/>
</dbReference>
<name>A0A4Y7Q5R3_9AGAM</name>
<feature type="domain" description="Phosphogluconate dehydrogenase NAD-binding putative C-terminal" evidence="3">
    <location>
        <begin position="216"/>
        <end position="275"/>
    </location>
</feature>
<evidence type="ECO:0000313" key="4">
    <source>
        <dbReference type="EMBL" id="TDL22646.1"/>
    </source>
</evidence>
<comment type="similarity">
    <text evidence="1">Belongs to the HIBADH-related family. NP60 subfamily.</text>
</comment>
<evidence type="ECO:0000259" key="3">
    <source>
        <dbReference type="Pfam" id="PF09130"/>
    </source>
</evidence>
<evidence type="ECO:0000313" key="5">
    <source>
        <dbReference type="Proteomes" id="UP000294933"/>
    </source>
</evidence>
<dbReference type="InterPro" id="IPR036291">
    <property type="entry name" value="NAD(P)-bd_dom_sf"/>
</dbReference>
<evidence type="ECO:0000259" key="2">
    <source>
        <dbReference type="Pfam" id="PF03446"/>
    </source>
</evidence>
<dbReference type="AlphaFoldDB" id="A0A4Y7Q5R3"/>
<reference evidence="4 5" key="1">
    <citation type="submission" date="2018-06" db="EMBL/GenBank/DDBJ databases">
        <title>A transcriptomic atlas of mushroom development highlights an independent origin of complex multicellularity.</title>
        <authorList>
            <consortium name="DOE Joint Genome Institute"/>
            <person name="Krizsan K."/>
            <person name="Almasi E."/>
            <person name="Merenyi Z."/>
            <person name="Sahu N."/>
            <person name="Viragh M."/>
            <person name="Koszo T."/>
            <person name="Mondo S."/>
            <person name="Kiss B."/>
            <person name="Balint B."/>
            <person name="Kues U."/>
            <person name="Barry K."/>
            <person name="Hegedus J.C."/>
            <person name="Henrissat B."/>
            <person name="Johnson J."/>
            <person name="Lipzen A."/>
            <person name="Ohm R."/>
            <person name="Nagy I."/>
            <person name="Pangilinan J."/>
            <person name="Yan J."/>
            <person name="Xiong Y."/>
            <person name="Grigoriev I.V."/>
            <person name="Hibbett D.S."/>
            <person name="Nagy L.G."/>
        </authorList>
    </citation>
    <scope>NUCLEOTIDE SEQUENCE [LARGE SCALE GENOMIC DNA]</scope>
    <source>
        <strain evidence="4 5">SZMC22713</strain>
    </source>
</reference>
<dbReference type="InterPro" id="IPR015814">
    <property type="entry name" value="Pgluconate_DH_NAD-bd_C"/>
</dbReference>
<dbReference type="SUPFAM" id="SSF51735">
    <property type="entry name" value="NAD(P)-binding Rossmann-fold domains"/>
    <property type="match status" value="1"/>
</dbReference>
<organism evidence="4 5">
    <name type="scientific">Rickenella mellea</name>
    <dbReference type="NCBI Taxonomy" id="50990"/>
    <lineage>
        <taxon>Eukaryota</taxon>
        <taxon>Fungi</taxon>
        <taxon>Dikarya</taxon>
        <taxon>Basidiomycota</taxon>
        <taxon>Agaricomycotina</taxon>
        <taxon>Agaricomycetes</taxon>
        <taxon>Hymenochaetales</taxon>
        <taxon>Rickenellaceae</taxon>
        <taxon>Rickenella</taxon>
    </lineage>
</organism>
<dbReference type="InterPro" id="IPR013328">
    <property type="entry name" value="6PGD_dom2"/>
</dbReference>
<proteinExistence type="inferred from homology"/>